<dbReference type="RefSeq" id="WP_377356755.1">
    <property type="nucleotide sequence ID" value="NZ_JBHTCM010000005.1"/>
</dbReference>
<feature type="transmembrane region" description="Helical" evidence="1">
    <location>
        <begin position="174"/>
        <end position="200"/>
    </location>
</feature>
<evidence type="ECO:0000313" key="2">
    <source>
        <dbReference type="EMBL" id="MFC7332381.1"/>
    </source>
</evidence>
<dbReference type="PANTHER" id="PTHR30503">
    <property type="entry name" value="INNER MEMBRANE PROTEIN YEDI"/>
    <property type="match status" value="1"/>
</dbReference>
<organism evidence="2 3">
    <name type="scientific">Rhodocista pekingensis</name>
    <dbReference type="NCBI Taxonomy" id="201185"/>
    <lineage>
        <taxon>Bacteria</taxon>
        <taxon>Pseudomonadati</taxon>
        <taxon>Pseudomonadota</taxon>
        <taxon>Alphaproteobacteria</taxon>
        <taxon>Rhodospirillales</taxon>
        <taxon>Azospirillaceae</taxon>
        <taxon>Rhodocista</taxon>
    </lineage>
</organism>
<dbReference type="Proteomes" id="UP001596456">
    <property type="component" value="Unassembled WGS sequence"/>
</dbReference>
<feature type="transmembrane region" description="Helical" evidence="1">
    <location>
        <begin position="325"/>
        <end position="347"/>
    </location>
</feature>
<evidence type="ECO:0000256" key="1">
    <source>
        <dbReference type="SAM" id="Phobius"/>
    </source>
</evidence>
<accession>A0ABW2KSU3</accession>
<feature type="transmembrane region" description="Helical" evidence="1">
    <location>
        <begin position="264"/>
        <end position="286"/>
    </location>
</feature>
<evidence type="ECO:0000313" key="3">
    <source>
        <dbReference type="Proteomes" id="UP001596456"/>
    </source>
</evidence>
<keyword evidence="1" id="KW-0472">Membrane</keyword>
<name>A0ABW2KSU3_9PROT</name>
<keyword evidence="3" id="KW-1185">Reference proteome</keyword>
<dbReference type="PANTHER" id="PTHR30503:SF3">
    <property type="entry name" value="INNER MEMBRANE PROTEIN YEDI"/>
    <property type="match status" value="1"/>
</dbReference>
<keyword evidence="1" id="KW-0812">Transmembrane</keyword>
<keyword evidence="1" id="KW-1133">Transmembrane helix</keyword>
<gene>
    <name evidence="2" type="ORF">ACFQPS_04340</name>
</gene>
<proteinExistence type="predicted"/>
<protein>
    <submittedName>
        <fullName evidence="2">DUF808 domain-containing protein</fullName>
    </submittedName>
</protein>
<dbReference type="EMBL" id="JBHTCM010000005">
    <property type="protein sequence ID" value="MFC7332381.1"/>
    <property type="molecule type" value="Genomic_DNA"/>
</dbReference>
<reference evidence="3" key="1">
    <citation type="journal article" date="2019" name="Int. J. Syst. Evol. Microbiol.">
        <title>The Global Catalogue of Microorganisms (GCM) 10K type strain sequencing project: providing services to taxonomists for standard genome sequencing and annotation.</title>
        <authorList>
            <consortium name="The Broad Institute Genomics Platform"/>
            <consortium name="The Broad Institute Genome Sequencing Center for Infectious Disease"/>
            <person name="Wu L."/>
            <person name="Ma J."/>
        </authorList>
    </citation>
    <scope>NUCLEOTIDE SEQUENCE [LARGE SCALE GENOMIC DNA]</scope>
    <source>
        <strain evidence="3">CGMCC 1.16275</strain>
    </source>
</reference>
<dbReference type="InterPro" id="IPR008526">
    <property type="entry name" value="YedI"/>
</dbReference>
<dbReference type="Pfam" id="PF05661">
    <property type="entry name" value="DUF808"/>
    <property type="match status" value="2"/>
</dbReference>
<feature type="transmembrane region" description="Helical" evidence="1">
    <location>
        <begin position="76"/>
        <end position="94"/>
    </location>
</feature>
<sequence>MSTGLIALLDDVVGLAKVAAASIDDAAGQASRAGAKAAGVVVDDAAVTPRYVTGFSAERELPIIGRIAVGSLKNKLLYLLPLALLLSLVAPWAITPLLMLGGAFLCYEGAEKVYEAVWPHAGAHGPGGAVAATIQDAHALEEEKVSGAIKTDFILSAEIMAITLSTVAAETTSFWGQAVVLAVVGIGITLAVYGTVALIVKADDVGLALARNPRPVSTLLGLRRAAAADPTATDPTGADPTGADRALAGLTQGLGRGLVRFMPAFLKLLGLVGTAAMLWVGGGIVLHGLEVYGLPALGHAVHAAAHAAGHALEATSTALAATLEWLVGAAGAGLFGLALGALLIPLVHKGIAPLVARLRGRTGAGQEPAAP</sequence>
<dbReference type="PIRSF" id="PIRSF016660">
    <property type="entry name" value="YedI"/>
    <property type="match status" value="1"/>
</dbReference>
<comment type="caution">
    <text evidence="2">The sequence shown here is derived from an EMBL/GenBank/DDBJ whole genome shotgun (WGS) entry which is preliminary data.</text>
</comment>